<dbReference type="Gene3D" id="3.80.10.10">
    <property type="entry name" value="Ribonuclease Inhibitor"/>
    <property type="match status" value="1"/>
</dbReference>
<feature type="region of interest" description="Disordered" evidence="1">
    <location>
        <begin position="1"/>
        <end position="28"/>
    </location>
</feature>
<evidence type="ECO:0000313" key="3">
    <source>
        <dbReference type="Proteomes" id="UP000008744"/>
    </source>
</evidence>
<protein>
    <submittedName>
        <fullName evidence="2">GL24914</fullName>
    </submittedName>
</protein>
<dbReference type="STRING" id="7234.B4GRK9"/>
<dbReference type="OMA" id="WHDACPR"/>
<name>B4GRK9_DROPE</name>
<dbReference type="PhylomeDB" id="B4GRK9"/>
<reference evidence="2 3" key="1">
    <citation type="journal article" date="2007" name="Nature">
        <title>Evolution of genes and genomes on the Drosophila phylogeny.</title>
        <authorList>
            <consortium name="Drosophila 12 Genomes Consortium"/>
            <person name="Clark A.G."/>
            <person name="Eisen M.B."/>
            <person name="Smith D.R."/>
            <person name="Bergman C.M."/>
            <person name="Oliver B."/>
            <person name="Markow T.A."/>
            <person name="Kaufman T.C."/>
            <person name="Kellis M."/>
            <person name="Gelbart W."/>
            <person name="Iyer V.N."/>
            <person name="Pollard D.A."/>
            <person name="Sackton T.B."/>
            <person name="Larracuente A.M."/>
            <person name="Singh N.D."/>
            <person name="Abad J.P."/>
            <person name="Abt D.N."/>
            <person name="Adryan B."/>
            <person name="Aguade M."/>
            <person name="Akashi H."/>
            <person name="Anderson W.W."/>
            <person name="Aquadro C.F."/>
            <person name="Ardell D.H."/>
            <person name="Arguello R."/>
            <person name="Artieri C.G."/>
            <person name="Barbash D.A."/>
            <person name="Barker D."/>
            <person name="Barsanti P."/>
            <person name="Batterham P."/>
            <person name="Batzoglou S."/>
            <person name="Begun D."/>
            <person name="Bhutkar A."/>
            <person name="Blanco E."/>
            <person name="Bosak S.A."/>
            <person name="Bradley R.K."/>
            <person name="Brand A.D."/>
            <person name="Brent M.R."/>
            <person name="Brooks A.N."/>
            <person name="Brown R.H."/>
            <person name="Butlin R.K."/>
            <person name="Caggese C."/>
            <person name="Calvi B.R."/>
            <person name="Bernardo de Carvalho A."/>
            <person name="Caspi A."/>
            <person name="Castrezana S."/>
            <person name="Celniker S.E."/>
            <person name="Chang J.L."/>
            <person name="Chapple C."/>
            <person name="Chatterji S."/>
            <person name="Chinwalla A."/>
            <person name="Civetta A."/>
            <person name="Clifton S.W."/>
            <person name="Comeron J.M."/>
            <person name="Costello J.C."/>
            <person name="Coyne J.A."/>
            <person name="Daub J."/>
            <person name="David R.G."/>
            <person name="Delcher A.L."/>
            <person name="Delehaunty K."/>
            <person name="Do C.B."/>
            <person name="Ebling H."/>
            <person name="Edwards K."/>
            <person name="Eickbush T."/>
            <person name="Evans J.D."/>
            <person name="Filipski A."/>
            <person name="Findeiss S."/>
            <person name="Freyhult E."/>
            <person name="Fulton L."/>
            <person name="Fulton R."/>
            <person name="Garcia A.C."/>
            <person name="Gardiner A."/>
            <person name="Garfield D.A."/>
            <person name="Garvin B.E."/>
            <person name="Gibson G."/>
            <person name="Gilbert D."/>
            <person name="Gnerre S."/>
            <person name="Godfrey J."/>
            <person name="Good R."/>
            <person name="Gotea V."/>
            <person name="Gravely B."/>
            <person name="Greenberg A.J."/>
            <person name="Griffiths-Jones S."/>
            <person name="Gross S."/>
            <person name="Guigo R."/>
            <person name="Gustafson E.A."/>
            <person name="Haerty W."/>
            <person name="Hahn M.W."/>
            <person name="Halligan D.L."/>
            <person name="Halpern A.L."/>
            <person name="Halter G.M."/>
            <person name="Han M.V."/>
            <person name="Heger A."/>
            <person name="Hillier L."/>
            <person name="Hinrichs A.S."/>
            <person name="Holmes I."/>
            <person name="Hoskins R.A."/>
            <person name="Hubisz M.J."/>
            <person name="Hultmark D."/>
            <person name="Huntley M.A."/>
            <person name="Jaffe D.B."/>
            <person name="Jagadeeshan S."/>
            <person name="Jeck W.R."/>
            <person name="Johnson J."/>
            <person name="Jones C.D."/>
            <person name="Jordan W.C."/>
            <person name="Karpen G.H."/>
            <person name="Kataoka E."/>
            <person name="Keightley P.D."/>
            <person name="Kheradpour P."/>
            <person name="Kirkness E.F."/>
            <person name="Koerich L.B."/>
            <person name="Kristiansen K."/>
            <person name="Kudrna D."/>
            <person name="Kulathinal R.J."/>
            <person name="Kumar S."/>
            <person name="Kwok R."/>
            <person name="Lander E."/>
            <person name="Langley C.H."/>
            <person name="Lapoint R."/>
            <person name="Lazzaro B.P."/>
            <person name="Lee S.J."/>
            <person name="Levesque L."/>
            <person name="Li R."/>
            <person name="Lin C.F."/>
            <person name="Lin M.F."/>
            <person name="Lindblad-Toh K."/>
            <person name="Llopart A."/>
            <person name="Long M."/>
            <person name="Low L."/>
            <person name="Lozovsky E."/>
            <person name="Lu J."/>
            <person name="Luo M."/>
            <person name="Machado C.A."/>
            <person name="Makalowski W."/>
            <person name="Marzo M."/>
            <person name="Matsuda M."/>
            <person name="Matzkin L."/>
            <person name="McAllister B."/>
            <person name="McBride C.S."/>
            <person name="McKernan B."/>
            <person name="McKernan K."/>
            <person name="Mendez-Lago M."/>
            <person name="Minx P."/>
            <person name="Mollenhauer M.U."/>
            <person name="Montooth K."/>
            <person name="Mount S.M."/>
            <person name="Mu X."/>
            <person name="Myers E."/>
            <person name="Negre B."/>
            <person name="Newfeld S."/>
            <person name="Nielsen R."/>
            <person name="Noor M.A."/>
            <person name="O'Grady P."/>
            <person name="Pachter L."/>
            <person name="Papaceit M."/>
            <person name="Parisi M.J."/>
            <person name="Parisi M."/>
            <person name="Parts L."/>
            <person name="Pedersen J.S."/>
            <person name="Pesole G."/>
            <person name="Phillippy A.M."/>
            <person name="Ponting C.P."/>
            <person name="Pop M."/>
            <person name="Porcelli D."/>
            <person name="Powell J.R."/>
            <person name="Prohaska S."/>
            <person name="Pruitt K."/>
            <person name="Puig M."/>
            <person name="Quesneville H."/>
            <person name="Ram K.R."/>
            <person name="Rand D."/>
            <person name="Rasmussen M.D."/>
            <person name="Reed L.K."/>
            <person name="Reenan R."/>
            <person name="Reily A."/>
            <person name="Remington K.A."/>
            <person name="Rieger T.T."/>
            <person name="Ritchie M.G."/>
            <person name="Robin C."/>
            <person name="Rogers Y.H."/>
            <person name="Rohde C."/>
            <person name="Rozas J."/>
            <person name="Rubenfield M.J."/>
            <person name="Ruiz A."/>
            <person name="Russo S."/>
            <person name="Salzberg S.L."/>
            <person name="Sanchez-Gracia A."/>
            <person name="Saranga D.J."/>
            <person name="Sato H."/>
            <person name="Schaeffer S.W."/>
            <person name="Schatz M.C."/>
            <person name="Schlenke T."/>
            <person name="Schwartz R."/>
            <person name="Segarra C."/>
            <person name="Singh R.S."/>
            <person name="Sirot L."/>
            <person name="Sirota M."/>
            <person name="Sisneros N.B."/>
            <person name="Smith C.D."/>
            <person name="Smith T.F."/>
            <person name="Spieth J."/>
            <person name="Stage D.E."/>
            <person name="Stark A."/>
            <person name="Stephan W."/>
            <person name="Strausberg R.L."/>
            <person name="Strempel S."/>
            <person name="Sturgill D."/>
            <person name="Sutton G."/>
            <person name="Sutton G.G."/>
            <person name="Tao W."/>
            <person name="Teichmann S."/>
            <person name="Tobari Y.N."/>
            <person name="Tomimura Y."/>
            <person name="Tsolas J.M."/>
            <person name="Valente V.L."/>
            <person name="Venter E."/>
            <person name="Venter J.C."/>
            <person name="Vicario S."/>
            <person name="Vieira F.G."/>
            <person name="Vilella A.J."/>
            <person name="Villasante A."/>
            <person name="Walenz B."/>
            <person name="Wang J."/>
            <person name="Wasserman M."/>
            <person name="Watts T."/>
            <person name="Wilson D."/>
            <person name="Wilson R.K."/>
            <person name="Wing R.A."/>
            <person name="Wolfner M.F."/>
            <person name="Wong A."/>
            <person name="Wong G.K."/>
            <person name="Wu C.I."/>
            <person name="Wu G."/>
            <person name="Yamamoto D."/>
            <person name="Yang H.P."/>
            <person name="Yang S.P."/>
            <person name="Yorke J.A."/>
            <person name="Yoshida K."/>
            <person name="Zdobnov E."/>
            <person name="Zhang P."/>
            <person name="Zhang Y."/>
            <person name="Zimin A.V."/>
            <person name="Baldwin J."/>
            <person name="Abdouelleil A."/>
            <person name="Abdulkadir J."/>
            <person name="Abebe A."/>
            <person name="Abera B."/>
            <person name="Abreu J."/>
            <person name="Acer S.C."/>
            <person name="Aftuck L."/>
            <person name="Alexander A."/>
            <person name="An P."/>
            <person name="Anderson E."/>
            <person name="Anderson S."/>
            <person name="Arachi H."/>
            <person name="Azer M."/>
            <person name="Bachantsang P."/>
            <person name="Barry A."/>
            <person name="Bayul T."/>
            <person name="Berlin A."/>
            <person name="Bessette D."/>
            <person name="Bloom T."/>
            <person name="Blye J."/>
            <person name="Boguslavskiy L."/>
            <person name="Bonnet C."/>
            <person name="Boukhgalter B."/>
            <person name="Bourzgui I."/>
            <person name="Brown A."/>
            <person name="Cahill P."/>
            <person name="Channer S."/>
            <person name="Cheshatsang Y."/>
            <person name="Chuda L."/>
            <person name="Citroen M."/>
            <person name="Collymore A."/>
            <person name="Cooke P."/>
            <person name="Costello M."/>
            <person name="D'Aco K."/>
            <person name="Daza R."/>
            <person name="De Haan G."/>
            <person name="DeGray S."/>
            <person name="DeMaso C."/>
            <person name="Dhargay N."/>
            <person name="Dooley K."/>
            <person name="Dooley E."/>
            <person name="Doricent M."/>
            <person name="Dorje P."/>
            <person name="Dorjee K."/>
            <person name="Dupes A."/>
            <person name="Elong R."/>
            <person name="Falk J."/>
            <person name="Farina A."/>
            <person name="Faro S."/>
            <person name="Ferguson D."/>
            <person name="Fisher S."/>
            <person name="Foley C.D."/>
            <person name="Franke A."/>
            <person name="Friedrich D."/>
            <person name="Gadbois L."/>
            <person name="Gearin G."/>
            <person name="Gearin C.R."/>
            <person name="Giannoukos G."/>
            <person name="Goode T."/>
            <person name="Graham J."/>
            <person name="Grandbois E."/>
            <person name="Grewal S."/>
            <person name="Gyaltsen K."/>
            <person name="Hafez N."/>
            <person name="Hagos B."/>
            <person name="Hall J."/>
            <person name="Henson C."/>
            <person name="Hollinger A."/>
            <person name="Honan T."/>
            <person name="Huard M.D."/>
            <person name="Hughes L."/>
            <person name="Hurhula B."/>
            <person name="Husby M.E."/>
            <person name="Kamat A."/>
            <person name="Kanga B."/>
            <person name="Kashin S."/>
            <person name="Khazanovich D."/>
            <person name="Kisner P."/>
            <person name="Lance K."/>
            <person name="Lara M."/>
            <person name="Lee W."/>
            <person name="Lennon N."/>
            <person name="Letendre F."/>
            <person name="LeVine R."/>
            <person name="Lipovsky A."/>
            <person name="Liu X."/>
            <person name="Liu J."/>
            <person name="Liu S."/>
            <person name="Lokyitsang T."/>
            <person name="Lokyitsang Y."/>
            <person name="Lubonja R."/>
            <person name="Lui A."/>
            <person name="MacDonald P."/>
            <person name="Magnisalis V."/>
            <person name="Maru K."/>
            <person name="Matthews C."/>
            <person name="McCusker W."/>
            <person name="McDonough S."/>
            <person name="Mehta T."/>
            <person name="Meldrim J."/>
            <person name="Meneus L."/>
            <person name="Mihai O."/>
            <person name="Mihalev A."/>
            <person name="Mihova T."/>
            <person name="Mittelman R."/>
            <person name="Mlenga V."/>
            <person name="Montmayeur A."/>
            <person name="Mulrain L."/>
            <person name="Navidi A."/>
            <person name="Naylor J."/>
            <person name="Negash T."/>
            <person name="Nguyen T."/>
            <person name="Nguyen N."/>
            <person name="Nicol R."/>
            <person name="Norbu C."/>
            <person name="Norbu N."/>
            <person name="Novod N."/>
            <person name="O'Neill B."/>
            <person name="Osman S."/>
            <person name="Markiewicz E."/>
            <person name="Oyono O.L."/>
            <person name="Patti C."/>
            <person name="Phunkhang P."/>
            <person name="Pierre F."/>
            <person name="Priest M."/>
            <person name="Raghuraman S."/>
            <person name="Rege F."/>
            <person name="Reyes R."/>
            <person name="Rise C."/>
            <person name="Rogov P."/>
            <person name="Ross K."/>
            <person name="Ryan E."/>
            <person name="Settipalli S."/>
            <person name="Shea T."/>
            <person name="Sherpa N."/>
            <person name="Shi L."/>
            <person name="Shih D."/>
            <person name="Sparrow T."/>
            <person name="Spaulding J."/>
            <person name="Stalker J."/>
            <person name="Stange-Thomann N."/>
            <person name="Stavropoulos S."/>
            <person name="Stone C."/>
            <person name="Strader C."/>
            <person name="Tesfaye S."/>
            <person name="Thomson T."/>
            <person name="Thoulutsang Y."/>
            <person name="Thoulutsang D."/>
            <person name="Topham K."/>
            <person name="Topping I."/>
            <person name="Tsamla T."/>
            <person name="Vassiliev H."/>
            <person name="Vo A."/>
            <person name="Wangchuk T."/>
            <person name="Wangdi T."/>
            <person name="Weiand M."/>
            <person name="Wilkinson J."/>
            <person name="Wilson A."/>
            <person name="Yadav S."/>
            <person name="Young G."/>
            <person name="Yu Q."/>
            <person name="Zembek L."/>
            <person name="Zhong D."/>
            <person name="Zimmer A."/>
            <person name="Zwirko Z."/>
            <person name="Jaffe D.B."/>
            <person name="Alvarez P."/>
            <person name="Brockman W."/>
            <person name="Butler J."/>
            <person name="Chin C."/>
            <person name="Gnerre S."/>
            <person name="Grabherr M."/>
            <person name="Kleber M."/>
            <person name="Mauceli E."/>
            <person name="MacCallum I."/>
        </authorList>
    </citation>
    <scope>NUCLEOTIDE SEQUENCE [LARGE SCALE GENOMIC DNA]</scope>
    <source>
        <strain evidence="3">MSH-3 / Tucson 14011-0111.49</strain>
    </source>
</reference>
<dbReference type="KEGG" id="dpe:6596054"/>
<gene>
    <name evidence="2" type="primary">Dper\GL24914</name>
    <name evidence="2" type="ORF">Dper_GL24914</name>
</gene>
<organism evidence="3">
    <name type="scientific">Drosophila persimilis</name>
    <name type="common">Fruit fly</name>
    <dbReference type="NCBI Taxonomy" id="7234"/>
    <lineage>
        <taxon>Eukaryota</taxon>
        <taxon>Metazoa</taxon>
        <taxon>Ecdysozoa</taxon>
        <taxon>Arthropoda</taxon>
        <taxon>Hexapoda</taxon>
        <taxon>Insecta</taxon>
        <taxon>Pterygota</taxon>
        <taxon>Neoptera</taxon>
        <taxon>Endopterygota</taxon>
        <taxon>Diptera</taxon>
        <taxon>Brachycera</taxon>
        <taxon>Muscomorpha</taxon>
        <taxon>Ephydroidea</taxon>
        <taxon>Drosophilidae</taxon>
        <taxon>Drosophila</taxon>
        <taxon>Sophophora</taxon>
    </lineage>
</organism>
<dbReference type="InterPro" id="IPR032675">
    <property type="entry name" value="LRR_dom_sf"/>
</dbReference>
<dbReference type="OrthoDB" id="7848929at2759"/>
<dbReference type="SUPFAM" id="SSF52047">
    <property type="entry name" value="RNI-like"/>
    <property type="match status" value="1"/>
</dbReference>
<evidence type="ECO:0000313" key="2">
    <source>
        <dbReference type="EMBL" id="EDW40394.1"/>
    </source>
</evidence>
<sequence>MRHALPPAPLSSESRLSEESSTSMRLRSSRQTVRVFGTAESHQAVKGVNDCPTLTELNDDCLLLICERLSIDDQWSLLQLDERLGQLVLRIWCRKYAQHFDCGREQLLKRLSAKEQSQLLHLLSSRTRALFNLNGSSGGCRQWLNRKRKCLAHMQRMSFVESGAWVLHRLPAICPNLVHLQLGLGEGITPVDLHLLFGQLKHLRVLELQPGWSCPRPWTDIKYGETLESLKLPACLVRATATEIMRLPRLRRLTGFLCHKHTDDDKANAVGSEAAGATISACLKALQDSRGPGNGHGHGHGHEPPACQIVGLHLQCQLDSSLLRLMVEAGSGDTFRLHRFAWHSQLTVHYDVSDGSIKWLPQQPRAAHALLPFLADQADSLRELDFTRNVHATTTFLSLLREQQKQQQQRLGYGYREFSVWHDACPRMTATTPHSDPDRDTDADTDTDAEQTNDLAFVTLELQHLSNEQRIRARER</sequence>
<dbReference type="Proteomes" id="UP000008744">
    <property type="component" value="Unassembled WGS sequence"/>
</dbReference>
<dbReference type="HOGENOM" id="CLU_646019_0_0_1"/>
<dbReference type="EMBL" id="CH479188">
    <property type="protein sequence ID" value="EDW40394.1"/>
    <property type="molecule type" value="Genomic_DNA"/>
</dbReference>
<proteinExistence type="predicted"/>
<accession>B4GRK9</accession>
<evidence type="ECO:0000256" key="1">
    <source>
        <dbReference type="SAM" id="MobiDB-lite"/>
    </source>
</evidence>
<feature type="compositionally biased region" description="Low complexity" evidence="1">
    <location>
        <begin position="10"/>
        <end position="28"/>
    </location>
</feature>
<dbReference type="AlphaFoldDB" id="B4GRK9"/>
<keyword evidence="3" id="KW-1185">Reference proteome</keyword>